<reference evidence="2" key="1">
    <citation type="submission" date="2022-04" db="EMBL/GenBank/DDBJ databases">
        <title>A functionally conserved STORR gene fusion in Papaver species that diverged 16.8 million years ago.</title>
        <authorList>
            <person name="Catania T."/>
        </authorList>
    </citation>
    <scope>NUCLEOTIDE SEQUENCE</scope>
    <source>
        <strain evidence="2">S-188037</strain>
    </source>
</reference>
<comment type="caution">
    <text evidence="2">The sequence shown here is derived from an EMBL/GenBank/DDBJ whole genome shotgun (WGS) entry which is preliminary data.</text>
</comment>
<organism evidence="2 3">
    <name type="scientific">Papaver atlanticum</name>
    <dbReference type="NCBI Taxonomy" id="357466"/>
    <lineage>
        <taxon>Eukaryota</taxon>
        <taxon>Viridiplantae</taxon>
        <taxon>Streptophyta</taxon>
        <taxon>Embryophyta</taxon>
        <taxon>Tracheophyta</taxon>
        <taxon>Spermatophyta</taxon>
        <taxon>Magnoliopsida</taxon>
        <taxon>Ranunculales</taxon>
        <taxon>Papaveraceae</taxon>
        <taxon>Papaveroideae</taxon>
        <taxon>Papaver</taxon>
    </lineage>
</organism>
<evidence type="ECO:0000256" key="1">
    <source>
        <dbReference type="SAM" id="SignalP"/>
    </source>
</evidence>
<keyword evidence="3" id="KW-1185">Reference proteome</keyword>
<dbReference type="EMBL" id="JAJJMB010005453">
    <property type="protein sequence ID" value="KAI3938832.1"/>
    <property type="molecule type" value="Genomic_DNA"/>
</dbReference>
<evidence type="ECO:0000313" key="2">
    <source>
        <dbReference type="EMBL" id="KAI3938832.1"/>
    </source>
</evidence>
<feature type="chain" id="PRO_5042285032" evidence="1">
    <location>
        <begin position="19"/>
        <end position="67"/>
    </location>
</feature>
<proteinExistence type="predicted"/>
<protein>
    <submittedName>
        <fullName evidence="2">Uncharacterized protein</fullName>
    </submittedName>
</protein>
<evidence type="ECO:0000313" key="3">
    <source>
        <dbReference type="Proteomes" id="UP001202328"/>
    </source>
</evidence>
<accession>A0AAD4T5Z4</accession>
<sequence length="67" mass="7818">MADVILCWITLDFELCAAFEPLADKVVSADELRDDEEYNDIAEDEGINCCFNNYRVDDYLHMNLTRH</sequence>
<dbReference type="Proteomes" id="UP001202328">
    <property type="component" value="Unassembled WGS sequence"/>
</dbReference>
<keyword evidence="1" id="KW-0732">Signal</keyword>
<feature type="signal peptide" evidence="1">
    <location>
        <begin position="1"/>
        <end position="18"/>
    </location>
</feature>
<gene>
    <name evidence="2" type="ORF">MKW98_018289</name>
</gene>
<name>A0AAD4T5Z4_9MAGN</name>
<dbReference type="AlphaFoldDB" id="A0AAD4T5Z4"/>